<feature type="active site" description="Proton acceptor; specific for D-alanine" evidence="4">
    <location>
        <position position="32"/>
    </location>
</feature>
<evidence type="ECO:0000313" key="8">
    <source>
        <dbReference type="Proteomes" id="UP001597183"/>
    </source>
</evidence>
<dbReference type="HAMAP" id="MF_01201">
    <property type="entry name" value="Ala_racemase"/>
    <property type="match status" value="1"/>
</dbReference>
<protein>
    <recommendedName>
        <fullName evidence="4">Alanine racemase</fullName>
        <ecNumber evidence="4">5.1.1.1</ecNumber>
    </recommendedName>
</protein>
<gene>
    <name evidence="7" type="primary">alr</name>
    <name evidence="7" type="ORF">ACFQ5G_23680</name>
</gene>
<dbReference type="RefSeq" id="WP_317797258.1">
    <property type="nucleotide sequence ID" value="NZ_AP028461.1"/>
</dbReference>
<feature type="compositionally biased region" description="Polar residues" evidence="5">
    <location>
        <begin position="368"/>
        <end position="378"/>
    </location>
</feature>
<comment type="pathway">
    <text evidence="4">Amino-acid biosynthesis; D-alanine biosynthesis; D-alanine from L-alanine: step 1/1.</text>
</comment>
<proteinExistence type="inferred from homology"/>
<organism evidence="7 8">
    <name type="scientific">Actinoplanes sichuanensis</name>
    <dbReference type="NCBI Taxonomy" id="512349"/>
    <lineage>
        <taxon>Bacteria</taxon>
        <taxon>Bacillati</taxon>
        <taxon>Actinomycetota</taxon>
        <taxon>Actinomycetes</taxon>
        <taxon>Micromonosporales</taxon>
        <taxon>Micromonosporaceae</taxon>
        <taxon>Actinoplanes</taxon>
    </lineage>
</organism>
<feature type="modified residue" description="N6-(pyridoxal phosphate)lysine" evidence="4">
    <location>
        <position position="32"/>
    </location>
</feature>
<evidence type="ECO:0000313" key="7">
    <source>
        <dbReference type="EMBL" id="MFD1368364.1"/>
    </source>
</evidence>
<dbReference type="InterPro" id="IPR000821">
    <property type="entry name" value="Ala_racemase"/>
</dbReference>
<dbReference type="InterPro" id="IPR029066">
    <property type="entry name" value="PLP-binding_barrel"/>
</dbReference>
<dbReference type="Pfam" id="PF01168">
    <property type="entry name" value="Ala_racemase_N"/>
    <property type="match status" value="1"/>
</dbReference>
<dbReference type="GO" id="GO:0008784">
    <property type="term" value="F:alanine racemase activity"/>
    <property type="evidence" value="ECO:0007669"/>
    <property type="project" value="UniProtKB-EC"/>
</dbReference>
<feature type="binding site" evidence="4">
    <location>
        <position position="308"/>
    </location>
    <ligand>
        <name>substrate</name>
    </ligand>
</feature>
<dbReference type="InterPro" id="IPR001608">
    <property type="entry name" value="Ala_racemase_N"/>
</dbReference>
<dbReference type="SUPFAM" id="SSF50621">
    <property type="entry name" value="Alanine racemase C-terminal domain-like"/>
    <property type="match status" value="1"/>
</dbReference>
<evidence type="ECO:0000256" key="4">
    <source>
        <dbReference type="HAMAP-Rule" id="MF_01201"/>
    </source>
</evidence>
<dbReference type="EMBL" id="JBHTMK010000037">
    <property type="protein sequence ID" value="MFD1368364.1"/>
    <property type="molecule type" value="Genomic_DNA"/>
</dbReference>
<comment type="cofactor">
    <cofactor evidence="1 4">
        <name>pyridoxal 5'-phosphate</name>
        <dbReference type="ChEBI" id="CHEBI:597326"/>
    </cofactor>
</comment>
<dbReference type="PANTHER" id="PTHR30511">
    <property type="entry name" value="ALANINE RACEMASE"/>
    <property type="match status" value="1"/>
</dbReference>
<feature type="region of interest" description="Disordered" evidence="5">
    <location>
        <begin position="368"/>
        <end position="390"/>
    </location>
</feature>
<reference evidence="8" key="1">
    <citation type="journal article" date="2019" name="Int. J. Syst. Evol. Microbiol.">
        <title>The Global Catalogue of Microorganisms (GCM) 10K type strain sequencing project: providing services to taxonomists for standard genome sequencing and annotation.</title>
        <authorList>
            <consortium name="The Broad Institute Genomics Platform"/>
            <consortium name="The Broad Institute Genome Sequencing Center for Infectious Disease"/>
            <person name="Wu L."/>
            <person name="Ma J."/>
        </authorList>
    </citation>
    <scope>NUCLEOTIDE SEQUENCE [LARGE SCALE GENOMIC DNA]</scope>
    <source>
        <strain evidence="8">CCM 7526</strain>
    </source>
</reference>
<feature type="active site" description="Proton acceptor; specific for L-alanine" evidence="4">
    <location>
        <position position="260"/>
    </location>
</feature>
<dbReference type="EC" id="5.1.1.1" evidence="4"/>
<dbReference type="Pfam" id="PF00842">
    <property type="entry name" value="Ala_racemase_C"/>
    <property type="match status" value="1"/>
</dbReference>
<evidence type="ECO:0000256" key="3">
    <source>
        <dbReference type="ARBA" id="ARBA00023235"/>
    </source>
</evidence>
<dbReference type="CDD" id="cd00430">
    <property type="entry name" value="PLPDE_III_AR"/>
    <property type="match status" value="1"/>
</dbReference>
<evidence type="ECO:0000259" key="6">
    <source>
        <dbReference type="SMART" id="SM01005"/>
    </source>
</evidence>
<comment type="function">
    <text evidence="4">Catalyzes the interconversion of L-alanine and D-alanine. May also act on other amino acids.</text>
</comment>
<dbReference type="InterPro" id="IPR011079">
    <property type="entry name" value="Ala_racemase_C"/>
</dbReference>
<dbReference type="PANTHER" id="PTHR30511:SF0">
    <property type="entry name" value="ALANINE RACEMASE, CATABOLIC-RELATED"/>
    <property type="match status" value="1"/>
</dbReference>
<dbReference type="Proteomes" id="UP001597183">
    <property type="component" value="Unassembled WGS sequence"/>
</dbReference>
<comment type="caution">
    <text evidence="7">The sequence shown here is derived from an EMBL/GenBank/DDBJ whole genome shotgun (WGS) entry which is preliminary data.</text>
</comment>
<dbReference type="NCBIfam" id="TIGR00492">
    <property type="entry name" value="alr"/>
    <property type="match status" value="1"/>
</dbReference>
<evidence type="ECO:0000256" key="1">
    <source>
        <dbReference type="ARBA" id="ARBA00001933"/>
    </source>
</evidence>
<evidence type="ECO:0000256" key="2">
    <source>
        <dbReference type="ARBA" id="ARBA00022898"/>
    </source>
</evidence>
<keyword evidence="8" id="KW-1185">Reference proteome</keyword>
<accession>A0ABW4AC97</accession>
<evidence type="ECO:0000256" key="5">
    <source>
        <dbReference type="SAM" id="MobiDB-lite"/>
    </source>
</evidence>
<comment type="similarity">
    <text evidence="4">Belongs to the alanine racemase family.</text>
</comment>
<dbReference type="Gene3D" id="2.40.37.10">
    <property type="entry name" value="Lyase, Ornithine Decarboxylase, Chain A, domain 1"/>
    <property type="match status" value="1"/>
</dbReference>
<feature type="domain" description="Alanine racemase C-terminal" evidence="6">
    <location>
        <begin position="239"/>
        <end position="366"/>
    </location>
</feature>
<dbReference type="SMART" id="SM01005">
    <property type="entry name" value="Ala_racemase_C"/>
    <property type="match status" value="1"/>
</dbReference>
<comment type="catalytic activity">
    <reaction evidence="4">
        <text>L-alanine = D-alanine</text>
        <dbReference type="Rhea" id="RHEA:20249"/>
        <dbReference type="ChEBI" id="CHEBI:57416"/>
        <dbReference type="ChEBI" id="CHEBI:57972"/>
        <dbReference type="EC" id="5.1.1.1"/>
    </reaction>
</comment>
<keyword evidence="3 4" id="KW-0413">Isomerase</keyword>
<name>A0ABW4AC97_9ACTN</name>
<keyword evidence="2 4" id="KW-0663">Pyridoxal phosphate</keyword>
<dbReference type="InterPro" id="IPR009006">
    <property type="entry name" value="Ala_racemase/Decarboxylase_C"/>
</dbReference>
<sequence>MTRALIDLDAIAHNTRLLAGAATGSGVMAVVKADGFGHGAVPVARAALASGASWLGVTSLREAMELRSAGITAPILMWLYAPFETLDEAVLADVDVSVSSTTGLETLARAAERTGRVAVVHLKADTGLSRGGATEAEWPDVLATAAKLRDAGLIEIRAVWSHLAHAEDPADPGLRRQLEAFGQARAAAREAGIEAPLTHLANSAAVLQLPEAHFDLVRPGIALYGAEPIPGRVFGLRPAMTLESTVILTKRVGPGTGVSYGPEFVTDRETTLALVPAGYADGVPRITGNRASVAIGGVRCPIVGRVAMDQVVVDVGEHPVVPGDRVVIFGTGEGGEPTVDEWADWAGTNAHEILTGIGTRVPRVHYSVESNETSTRNPSRPVECAEMTPS</sequence>
<dbReference type="PRINTS" id="PR00992">
    <property type="entry name" value="ALARACEMASE"/>
</dbReference>
<dbReference type="Gene3D" id="3.20.20.10">
    <property type="entry name" value="Alanine racemase"/>
    <property type="match status" value="1"/>
</dbReference>
<dbReference type="SUPFAM" id="SSF51419">
    <property type="entry name" value="PLP-binding barrel"/>
    <property type="match status" value="1"/>
</dbReference>
<feature type="binding site" evidence="4">
    <location>
        <position position="130"/>
    </location>
    <ligand>
        <name>substrate</name>
    </ligand>
</feature>